<name>A0A1J7ILK8_9PEZI</name>
<reference evidence="2 3" key="1">
    <citation type="submission" date="2016-10" db="EMBL/GenBank/DDBJ databases">
        <title>Draft genome sequence of Coniochaeta ligniaria NRRL30616, a lignocellulolytic fungus for bioabatement of inhibitors in plant biomass hydrolysates.</title>
        <authorList>
            <consortium name="DOE Joint Genome Institute"/>
            <person name="Jimenez D.J."/>
            <person name="Hector R.E."/>
            <person name="Riley R."/>
            <person name="Sun H."/>
            <person name="Grigoriev I.V."/>
            <person name="Van Elsas J.D."/>
            <person name="Nichols N.N."/>
        </authorList>
    </citation>
    <scope>NUCLEOTIDE SEQUENCE [LARGE SCALE GENOMIC DNA]</scope>
    <source>
        <strain evidence="2 3">NRRL 30616</strain>
    </source>
</reference>
<dbReference type="EMBL" id="KV875098">
    <property type="protein sequence ID" value="OIW28350.1"/>
    <property type="molecule type" value="Genomic_DNA"/>
</dbReference>
<dbReference type="InterPro" id="IPR000182">
    <property type="entry name" value="GNAT_dom"/>
</dbReference>
<dbReference type="Gene3D" id="3.40.630.30">
    <property type="match status" value="1"/>
</dbReference>
<dbReference type="Proteomes" id="UP000182658">
    <property type="component" value="Unassembled WGS sequence"/>
</dbReference>
<proteinExistence type="predicted"/>
<keyword evidence="2" id="KW-0808">Transferase</keyword>
<dbReference type="CDD" id="cd04301">
    <property type="entry name" value="NAT_SF"/>
    <property type="match status" value="1"/>
</dbReference>
<organism evidence="2 3">
    <name type="scientific">Coniochaeta ligniaria NRRL 30616</name>
    <dbReference type="NCBI Taxonomy" id="1408157"/>
    <lineage>
        <taxon>Eukaryota</taxon>
        <taxon>Fungi</taxon>
        <taxon>Dikarya</taxon>
        <taxon>Ascomycota</taxon>
        <taxon>Pezizomycotina</taxon>
        <taxon>Sordariomycetes</taxon>
        <taxon>Sordariomycetidae</taxon>
        <taxon>Coniochaetales</taxon>
        <taxon>Coniochaetaceae</taxon>
        <taxon>Coniochaeta</taxon>
    </lineage>
</organism>
<dbReference type="GO" id="GO:0016747">
    <property type="term" value="F:acyltransferase activity, transferring groups other than amino-acyl groups"/>
    <property type="evidence" value="ECO:0007669"/>
    <property type="project" value="InterPro"/>
</dbReference>
<protein>
    <submittedName>
        <fullName evidence="2">Acyl-CoA N-acyltransferase</fullName>
    </submittedName>
</protein>
<accession>A0A1J7ILK8</accession>
<dbReference type="Pfam" id="PF13673">
    <property type="entry name" value="Acetyltransf_10"/>
    <property type="match status" value="1"/>
</dbReference>
<keyword evidence="3" id="KW-1185">Reference proteome</keyword>
<gene>
    <name evidence="2" type="ORF">CONLIGDRAFT_681310</name>
</gene>
<evidence type="ECO:0000313" key="2">
    <source>
        <dbReference type="EMBL" id="OIW28350.1"/>
    </source>
</evidence>
<evidence type="ECO:0000259" key="1">
    <source>
        <dbReference type="PROSITE" id="PS51186"/>
    </source>
</evidence>
<dbReference type="AlphaFoldDB" id="A0A1J7ILK8"/>
<feature type="domain" description="N-acetyltransferase" evidence="1">
    <location>
        <begin position="33"/>
        <end position="184"/>
    </location>
</feature>
<evidence type="ECO:0000313" key="3">
    <source>
        <dbReference type="Proteomes" id="UP000182658"/>
    </source>
</evidence>
<dbReference type="InterPro" id="IPR016181">
    <property type="entry name" value="Acyl_CoA_acyltransferase"/>
</dbReference>
<dbReference type="PROSITE" id="PS51186">
    <property type="entry name" value="GNAT"/>
    <property type="match status" value="1"/>
</dbReference>
<dbReference type="STRING" id="1408157.A0A1J7ILK8"/>
<sequence>MAASTHVFSSAEHAQLVPYLAALHASCITHDRMIGTFLPPLHHEKLLSWWKEKIAEVNAGTRVIVLLLSESQPGARAKGTDVMGVAMLGMPESETGPFRGYVEKVLVSTKYRGHGGARALLSTIEAEASKRGRTLLTLDVESETAAEGAFKKMGYVEVGKIPKYSLSPAGQVRPQTFFYKDLAL</sequence>
<dbReference type="SUPFAM" id="SSF55729">
    <property type="entry name" value="Acyl-CoA N-acyltransferases (Nat)"/>
    <property type="match status" value="1"/>
</dbReference>
<keyword evidence="2" id="KW-0012">Acyltransferase</keyword>
<dbReference type="OrthoDB" id="41532at2759"/>
<dbReference type="InParanoid" id="A0A1J7ILK8"/>